<dbReference type="Proteomes" id="UP000253529">
    <property type="component" value="Unassembled WGS sequence"/>
</dbReference>
<proteinExistence type="predicted"/>
<feature type="compositionally biased region" description="Basic and acidic residues" evidence="1">
    <location>
        <begin position="273"/>
        <end position="282"/>
    </location>
</feature>
<dbReference type="AlphaFoldDB" id="A0A366EHQ0"/>
<feature type="region of interest" description="Disordered" evidence="1">
    <location>
        <begin position="158"/>
        <end position="179"/>
    </location>
</feature>
<feature type="compositionally biased region" description="Polar residues" evidence="1">
    <location>
        <begin position="162"/>
        <end position="178"/>
    </location>
</feature>
<organism evidence="2 3">
    <name type="scientific">Roseiarcus fermentans</name>
    <dbReference type="NCBI Taxonomy" id="1473586"/>
    <lineage>
        <taxon>Bacteria</taxon>
        <taxon>Pseudomonadati</taxon>
        <taxon>Pseudomonadota</taxon>
        <taxon>Alphaproteobacteria</taxon>
        <taxon>Hyphomicrobiales</taxon>
        <taxon>Roseiarcaceae</taxon>
        <taxon>Roseiarcus</taxon>
    </lineage>
</organism>
<name>A0A366EHQ0_9HYPH</name>
<evidence type="ECO:0000313" key="3">
    <source>
        <dbReference type="Proteomes" id="UP000253529"/>
    </source>
</evidence>
<sequence>MPRDAKLQRVVASFCASRNDAGREPRRGLLRRCAPRNDGVGSDRRPKIRLEPLDNARNRPGIGDPVTGFAPCSRLRAAPSLRADPRGRQAPGGKQSMPQDTSRAVSCFVATLLAMTGSAVTVARKFGWNRLITLETGPELAAPSQASRLVRGFAQRRHCQPTPGSTSPGGKQSMPQDTSRARGLLRRCAPRNDGIGSDRRPEIRLEPLDNARNRPGIGGPVTGFAFVRGFAQRRHCEPTRGPTSPGWEAIHAAGQEPRRVLLRRCAPRNDGIGSDRRPEHPSHGAAWE</sequence>
<reference evidence="2 3" key="1">
    <citation type="submission" date="2018-06" db="EMBL/GenBank/DDBJ databases">
        <title>Genomic Encyclopedia of Type Strains, Phase IV (KMG-IV): sequencing the most valuable type-strain genomes for metagenomic binning, comparative biology and taxonomic classification.</title>
        <authorList>
            <person name="Goeker M."/>
        </authorList>
    </citation>
    <scope>NUCLEOTIDE SEQUENCE [LARGE SCALE GENOMIC DNA]</scope>
    <source>
        <strain evidence="2 3">DSM 24875</strain>
    </source>
</reference>
<evidence type="ECO:0000313" key="2">
    <source>
        <dbReference type="EMBL" id="RBP00969.1"/>
    </source>
</evidence>
<accession>A0A366EHQ0</accession>
<keyword evidence="3" id="KW-1185">Reference proteome</keyword>
<protein>
    <submittedName>
        <fullName evidence="2">Uncharacterized protein</fullName>
    </submittedName>
</protein>
<evidence type="ECO:0000256" key="1">
    <source>
        <dbReference type="SAM" id="MobiDB-lite"/>
    </source>
</evidence>
<comment type="caution">
    <text evidence="2">The sequence shown here is derived from an EMBL/GenBank/DDBJ whole genome shotgun (WGS) entry which is preliminary data.</text>
</comment>
<gene>
    <name evidence="2" type="ORF">DFR50_1619</name>
</gene>
<feature type="region of interest" description="Disordered" evidence="1">
    <location>
        <begin position="266"/>
        <end position="288"/>
    </location>
</feature>
<dbReference type="EMBL" id="QNRK01000061">
    <property type="protein sequence ID" value="RBP00969.1"/>
    <property type="molecule type" value="Genomic_DNA"/>
</dbReference>
<feature type="region of interest" description="Disordered" evidence="1">
    <location>
        <begin position="80"/>
        <end position="99"/>
    </location>
</feature>